<dbReference type="RefSeq" id="WP_085238996.1">
    <property type="nucleotide sequence ID" value="NZ_CP157315.1"/>
</dbReference>
<dbReference type="EMBL" id="CTEC01000002">
    <property type="protein sequence ID" value="CQD15768.1"/>
    <property type="molecule type" value="Genomic_DNA"/>
</dbReference>
<proteinExistence type="predicted"/>
<keyword evidence="2" id="KW-1185">Reference proteome</keyword>
<evidence type="ECO:0000313" key="2">
    <source>
        <dbReference type="Proteomes" id="UP000199601"/>
    </source>
</evidence>
<accession>A0A0U1DHG1</accession>
<evidence type="ECO:0000313" key="1">
    <source>
        <dbReference type="EMBL" id="CQD15768.1"/>
    </source>
</evidence>
<gene>
    <name evidence="1" type="ORF">BN000_03303</name>
</gene>
<protein>
    <submittedName>
        <fullName evidence="1">Uncharacterized protein</fullName>
    </submittedName>
</protein>
<dbReference type="AlphaFoldDB" id="A0A0U1DHG1"/>
<dbReference type="Proteomes" id="UP000199601">
    <property type="component" value="Unassembled WGS sequence"/>
</dbReference>
<dbReference type="STRING" id="761804.BN000_03303"/>
<dbReference type="OrthoDB" id="4670777at2"/>
<organism evidence="1 2">
    <name type="scientific">Mycobacterium europaeum</name>
    <dbReference type="NCBI Taxonomy" id="761804"/>
    <lineage>
        <taxon>Bacteria</taxon>
        <taxon>Bacillati</taxon>
        <taxon>Actinomycetota</taxon>
        <taxon>Actinomycetes</taxon>
        <taxon>Mycobacteriales</taxon>
        <taxon>Mycobacteriaceae</taxon>
        <taxon>Mycobacterium</taxon>
        <taxon>Mycobacterium simiae complex</taxon>
    </lineage>
</organism>
<name>A0A0U1DHG1_9MYCO</name>
<reference evidence="2" key="1">
    <citation type="submission" date="2015-03" db="EMBL/GenBank/DDBJ databases">
        <authorList>
            <person name="Urmite Genomes"/>
        </authorList>
    </citation>
    <scope>NUCLEOTIDE SEQUENCE [LARGE SCALE GENOMIC DNA]</scope>
    <source>
        <strain evidence="2">CSUR P1344</strain>
    </source>
</reference>
<sequence>MGDDAQQLLRAAWRRFRDLQEELLELALSQGTLDDGAAAAVLGCLLGHIQYLGLQLRSDPARPHLINGQYAPWNWGHSNPDTLYLTARIDDRHDYRVHGKLGCVAQTTFGVYAGKDERAESVKVLSEDLAIGDDGSFEIFFSRRKMGDTNWFPLPAGADSFCSYQTFGDWDRETKGTVRIECLNPGDPAGPDSLERAIAAFDAQLMASRELFTMWVRDIPARVFGALPKNIAIPPLQPPSAMAGAWFVPISWALDAGEALVIDYEIPPGSPYVGICLTNRWSQMIDVDARQTSLNLAQSHVEEGRVRVLLSTEDFGVRNWLDARGYRDGVVTWRASTPHQPKTPTVTVIPTDQLDEHFRPEQRISAEERRRAIDARTRHFAERDAL</sequence>